<dbReference type="Pfam" id="PF07859">
    <property type="entry name" value="Abhydrolase_3"/>
    <property type="match status" value="2"/>
</dbReference>
<evidence type="ECO:0000256" key="1">
    <source>
        <dbReference type="ARBA" id="ARBA00022801"/>
    </source>
</evidence>
<dbReference type="SUPFAM" id="SSF53474">
    <property type="entry name" value="alpha/beta-Hydrolases"/>
    <property type="match status" value="1"/>
</dbReference>
<dbReference type="Proteomes" id="UP001497497">
    <property type="component" value="Unassembled WGS sequence"/>
</dbReference>
<evidence type="ECO:0000259" key="2">
    <source>
        <dbReference type="Pfam" id="PF07859"/>
    </source>
</evidence>
<accession>A0AAV2I510</accession>
<reference evidence="3 4" key="1">
    <citation type="submission" date="2024-04" db="EMBL/GenBank/DDBJ databases">
        <authorList>
            <consortium name="Genoscope - CEA"/>
            <person name="William W."/>
        </authorList>
    </citation>
    <scope>NUCLEOTIDE SEQUENCE [LARGE SCALE GENOMIC DNA]</scope>
</reference>
<dbReference type="InterPro" id="IPR013094">
    <property type="entry name" value="AB_hydrolase_3"/>
</dbReference>
<proteinExistence type="predicted"/>
<evidence type="ECO:0000313" key="3">
    <source>
        <dbReference type="EMBL" id="CAL1539367.1"/>
    </source>
</evidence>
<dbReference type="EMBL" id="CAXITT010000338">
    <property type="protein sequence ID" value="CAL1539367.1"/>
    <property type="molecule type" value="Genomic_DNA"/>
</dbReference>
<dbReference type="GO" id="GO:0016787">
    <property type="term" value="F:hydrolase activity"/>
    <property type="evidence" value="ECO:0007669"/>
    <property type="project" value="UniProtKB-KW"/>
</dbReference>
<keyword evidence="4" id="KW-1185">Reference proteome</keyword>
<sequence>MMGRTLCTSLCLLAGLLALMTFHVYTIFHRAMPAGLAEVEKIRWLDALGRLARKGSDVLDSVGIQAGVQPLKIFINTAFSILFNPLPWQRVAYRNIRVNQDVYNGVTVSTYTPVQKTFPAQCQGYPTIVYFHGGGWTWLSVGVYDGPLKNFASRSQFKIIAVEYRKAPQNPFPAAYDDCLAVTKYVIEHARQLNVCKELIVVAGDGAGGNLAAAVAIDLPRLVRLQVLINPALQMLNFATPSYQDFSENSLLPGITSSDKEINNWMRYGDIDMHHKQSLLRNRHVALDLYNAMAHMIDSRKRLPVHLNLTENETIHNKSHNTSVTPLTDRLIRDPRFNPMFAPDVPNVAEAYIITSQYDVLRDEALMYGHRLQESGVKAELHHYRHGFHGFFLFAGGGWIEFKESQSAMDHLVRYLNRELLDLRTKV</sequence>
<evidence type="ECO:0000313" key="4">
    <source>
        <dbReference type="Proteomes" id="UP001497497"/>
    </source>
</evidence>
<dbReference type="PANTHER" id="PTHR48081">
    <property type="entry name" value="AB HYDROLASE SUPERFAMILY PROTEIN C4A8.06C"/>
    <property type="match status" value="1"/>
</dbReference>
<feature type="domain" description="Alpha/beta hydrolase fold-3" evidence="2">
    <location>
        <begin position="329"/>
        <end position="392"/>
    </location>
</feature>
<feature type="domain" description="Alpha/beta hydrolase fold-3" evidence="2">
    <location>
        <begin position="128"/>
        <end position="253"/>
    </location>
</feature>
<name>A0AAV2I510_LYMST</name>
<dbReference type="Gene3D" id="3.40.50.1820">
    <property type="entry name" value="alpha/beta hydrolase"/>
    <property type="match status" value="1"/>
</dbReference>
<comment type="caution">
    <text evidence="3">The sequence shown here is derived from an EMBL/GenBank/DDBJ whole genome shotgun (WGS) entry which is preliminary data.</text>
</comment>
<dbReference type="PANTHER" id="PTHR48081:SF8">
    <property type="entry name" value="ALPHA_BETA HYDROLASE FOLD-3 DOMAIN-CONTAINING PROTEIN-RELATED"/>
    <property type="match status" value="1"/>
</dbReference>
<protein>
    <recommendedName>
        <fullName evidence="2">Alpha/beta hydrolase fold-3 domain-containing protein</fullName>
    </recommendedName>
</protein>
<dbReference type="InterPro" id="IPR029058">
    <property type="entry name" value="AB_hydrolase_fold"/>
</dbReference>
<keyword evidence="1" id="KW-0378">Hydrolase</keyword>
<gene>
    <name evidence="3" type="ORF">GSLYS_00013186001</name>
</gene>
<dbReference type="AlphaFoldDB" id="A0AAV2I510"/>
<dbReference type="InterPro" id="IPR050300">
    <property type="entry name" value="GDXG_lipolytic_enzyme"/>
</dbReference>
<organism evidence="3 4">
    <name type="scientific">Lymnaea stagnalis</name>
    <name type="common">Great pond snail</name>
    <name type="synonym">Helix stagnalis</name>
    <dbReference type="NCBI Taxonomy" id="6523"/>
    <lineage>
        <taxon>Eukaryota</taxon>
        <taxon>Metazoa</taxon>
        <taxon>Spiralia</taxon>
        <taxon>Lophotrochozoa</taxon>
        <taxon>Mollusca</taxon>
        <taxon>Gastropoda</taxon>
        <taxon>Heterobranchia</taxon>
        <taxon>Euthyneura</taxon>
        <taxon>Panpulmonata</taxon>
        <taxon>Hygrophila</taxon>
        <taxon>Lymnaeoidea</taxon>
        <taxon>Lymnaeidae</taxon>
        <taxon>Lymnaea</taxon>
    </lineage>
</organism>